<dbReference type="FunFam" id="3.30.160.60:FF:000110">
    <property type="entry name" value="Zinc finger protein-like"/>
    <property type="match status" value="1"/>
</dbReference>
<dbReference type="SUPFAM" id="SSF57667">
    <property type="entry name" value="beta-beta-alpha zinc fingers"/>
    <property type="match status" value="2"/>
</dbReference>
<gene>
    <name evidence="10" type="ORF">A9F13_19g00220</name>
</gene>
<reference evidence="10 11" key="1">
    <citation type="submission" date="2017-04" db="EMBL/GenBank/DDBJ databases">
        <title>Draft genome of the yeast Clavispora lusitaniae type strain CBS 6936.</title>
        <authorList>
            <person name="Durrens P."/>
            <person name="Klopp C."/>
            <person name="Biteau N."/>
            <person name="Fitton-Ouhabi V."/>
            <person name="Dementhon K."/>
            <person name="Accoceberry I."/>
            <person name="Sherman D.J."/>
            <person name="Noel T."/>
        </authorList>
    </citation>
    <scope>NUCLEOTIDE SEQUENCE [LARGE SCALE GENOMIC DNA]</scope>
    <source>
        <strain evidence="10 11">CBS 6936</strain>
    </source>
</reference>
<feature type="region of interest" description="Disordered" evidence="8">
    <location>
        <begin position="214"/>
        <end position="282"/>
    </location>
</feature>
<evidence type="ECO:0000313" key="10">
    <source>
        <dbReference type="EMBL" id="OVF06625.1"/>
    </source>
</evidence>
<evidence type="ECO:0000256" key="4">
    <source>
        <dbReference type="ARBA" id="ARBA00022771"/>
    </source>
</evidence>
<keyword evidence="6" id="KW-0539">Nucleus</keyword>
<feature type="compositionally biased region" description="Low complexity" evidence="8">
    <location>
        <begin position="367"/>
        <end position="378"/>
    </location>
</feature>
<dbReference type="PANTHER" id="PTHR24394">
    <property type="entry name" value="ZINC FINGER PROTEIN"/>
    <property type="match status" value="1"/>
</dbReference>
<evidence type="ECO:0000259" key="9">
    <source>
        <dbReference type="PROSITE" id="PS50157"/>
    </source>
</evidence>
<feature type="compositionally biased region" description="Low complexity" evidence="8">
    <location>
        <begin position="27"/>
        <end position="76"/>
    </location>
</feature>
<dbReference type="Proteomes" id="UP000195602">
    <property type="component" value="Unassembled WGS sequence"/>
</dbReference>
<accession>A0AA91PW60</accession>
<protein>
    <submittedName>
        <fullName evidence="10">Transcriptional regulator</fullName>
    </submittedName>
</protein>
<feature type="compositionally biased region" description="Low complexity" evidence="8">
    <location>
        <begin position="233"/>
        <end position="275"/>
    </location>
</feature>
<dbReference type="GO" id="GO:0008270">
    <property type="term" value="F:zinc ion binding"/>
    <property type="evidence" value="ECO:0007669"/>
    <property type="project" value="UniProtKB-KW"/>
</dbReference>
<dbReference type="EMBL" id="LYUB02000019">
    <property type="protein sequence ID" value="OVF06625.1"/>
    <property type="molecule type" value="Genomic_DNA"/>
</dbReference>
<comment type="caution">
    <text evidence="10">The sequence shown here is derived from an EMBL/GenBank/DDBJ whole genome shotgun (WGS) entry which is preliminary data.</text>
</comment>
<evidence type="ECO:0000256" key="5">
    <source>
        <dbReference type="ARBA" id="ARBA00022833"/>
    </source>
</evidence>
<feature type="compositionally biased region" description="Polar residues" evidence="8">
    <location>
        <begin position="303"/>
        <end position="325"/>
    </location>
</feature>
<feature type="domain" description="C2H2-type" evidence="9">
    <location>
        <begin position="191"/>
        <end position="221"/>
    </location>
</feature>
<dbReference type="KEGG" id="clus:A9F13_19g00220"/>
<organism evidence="10 11">
    <name type="scientific">Clavispora lusitaniae</name>
    <name type="common">Candida lusitaniae</name>
    <dbReference type="NCBI Taxonomy" id="36911"/>
    <lineage>
        <taxon>Eukaryota</taxon>
        <taxon>Fungi</taxon>
        <taxon>Dikarya</taxon>
        <taxon>Ascomycota</taxon>
        <taxon>Saccharomycotina</taxon>
        <taxon>Pichiomycetes</taxon>
        <taxon>Metschnikowiaceae</taxon>
        <taxon>Clavispora</taxon>
    </lineage>
</organism>
<dbReference type="Gene3D" id="3.30.160.60">
    <property type="entry name" value="Classic Zinc Finger"/>
    <property type="match status" value="3"/>
</dbReference>
<dbReference type="InterPro" id="IPR036236">
    <property type="entry name" value="Znf_C2H2_sf"/>
</dbReference>
<dbReference type="PROSITE" id="PS00028">
    <property type="entry name" value="ZINC_FINGER_C2H2_1"/>
    <property type="match status" value="2"/>
</dbReference>
<feature type="compositionally biased region" description="Basic and acidic residues" evidence="8">
    <location>
        <begin position="79"/>
        <end position="90"/>
    </location>
</feature>
<evidence type="ECO:0000313" key="11">
    <source>
        <dbReference type="Proteomes" id="UP000195602"/>
    </source>
</evidence>
<name>A0AA91PW60_CLALS</name>
<feature type="domain" description="C2H2-type" evidence="9">
    <location>
        <begin position="135"/>
        <end position="162"/>
    </location>
</feature>
<evidence type="ECO:0000256" key="8">
    <source>
        <dbReference type="SAM" id="MobiDB-lite"/>
    </source>
</evidence>
<feature type="domain" description="C2H2-type" evidence="9">
    <location>
        <begin position="163"/>
        <end position="190"/>
    </location>
</feature>
<feature type="region of interest" description="Disordered" evidence="8">
    <location>
        <begin position="1"/>
        <end position="127"/>
    </location>
</feature>
<feature type="region of interest" description="Disordered" evidence="8">
    <location>
        <begin position="294"/>
        <end position="411"/>
    </location>
</feature>
<keyword evidence="3" id="KW-0677">Repeat</keyword>
<dbReference type="PANTHER" id="PTHR24394:SF29">
    <property type="entry name" value="MYONEURIN"/>
    <property type="match status" value="1"/>
</dbReference>
<evidence type="ECO:0000256" key="6">
    <source>
        <dbReference type="ARBA" id="ARBA00023242"/>
    </source>
</evidence>
<evidence type="ECO:0000256" key="7">
    <source>
        <dbReference type="PROSITE-ProRule" id="PRU00042"/>
    </source>
</evidence>
<comment type="subcellular location">
    <subcellularLocation>
        <location evidence="1">Nucleus</location>
    </subcellularLocation>
</comment>
<feature type="region of interest" description="Disordered" evidence="8">
    <location>
        <begin position="519"/>
        <end position="544"/>
    </location>
</feature>
<feature type="compositionally biased region" description="Basic and acidic residues" evidence="8">
    <location>
        <begin position="379"/>
        <end position="390"/>
    </location>
</feature>
<dbReference type="AlphaFoldDB" id="A0AA91PW60"/>
<evidence type="ECO:0000256" key="3">
    <source>
        <dbReference type="ARBA" id="ARBA00022737"/>
    </source>
</evidence>
<keyword evidence="4 7" id="KW-0863">Zinc-finger</keyword>
<dbReference type="GO" id="GO:0000981">
    <property type="term" value="F:DNA-binding transcription factor activity, RNA polymerase II-specific"/>
    <property type="evidence" value="ECO:0007669"/>
    <property type="project" value="TreeGrafter"/>
</dbReference>
<dbReference type="GO" id="GO:0005634">
    <property type="term" value="C:nucleus"/>
    <property type="evidence" value="ECO:0007669"/>
    <property type="project" value="UniProtKB-SubCell"/>
</dbReference>
<feature type="compositionally biased region" description="Basic and acidic residues" evidence="8">
    <location>
        <begin position="1"/>
        <end position="12"/>
    </location>
</feature>
<keyword evidence="2" id="KW-0479">Metal-binding</keyword>
<sequence length="544" mass="59628">MQPLSKTEKPPKDPANTNTASPLAAASVSQTSQTTQPLQTSQVSAPSQAPQTSQSTSPNSSTTQSSPQSTSQTSSSFSREPKDAPQKESSNEASNEASDSDKSLSTSKSAPESAGSAENQADHDDAKEKKLEKHFFCRICKQGFTRKHNMVSHELIHSSNKPHVCSVCDATFRRIHDLRRHEKLHSGEKPFHCQHCNRGFARTDALTRHINSSNACSGKAKADKEEDKPNIESRSSVPVRPVGSVSSSADSVFSSQVPVESHESSSPNVVSGSSSDESRGSLGKRVAYDLRWGAMRSRPPSGPNVQSAGNSDTSASSGNMQNPAISSRGIMNLNPTPVEQPKVSTEHHHHHVYHHHHHDGSVTTQDSSGLSRSSGSSESGKRSELKRHNEYFPTDVRHRKNPEQPTSGQNFLQQSRHPQMKFPQHQLPHQPPPQYNMQGPTVGRPVQGQYQMPTQIMDGQVWFQQESDGSVRVFSQKNIPESQSNQQGYVPMSTYQELVHYTHSLQNSLSTMEGRISALENEGQRRESQTEQDAAGTASSKQQH</sequence>
<evidence type="ECO:0000256" key="1">
    <source>
        <dbReference type="ARBA" id="ARBA00004123"/>
    </source>
</evidence>
<dbReference type="Pfam" id="PF00096">
    <property type="entry name" value="zf-C2H2"/>
    <property type="match status" value="2"/>
</dbReference>
<keyword evidence="5" id="KW-0862">Zinc</keyword>
<feature type="compositionally biased region" description="Basic residues" evidence="8">
    <location>
        <begin position="347"/>
        <end position="358"/>
    </location>
</feature>
<feature type="compositionally biased region" description="Basic and acidic residues" evidence="8">
    <location>
        <begin position="220"/>
        <end position="231"/>
    </location>
</feature>
<proteinExistence type="predicted"/>
<dbReference type="SMART" id="SM00355">
    <property type="entry name" value="ZnF_C2H2"/>
    <property type="match status" value="3"/>
</dbReference>
<feature type="compositionally biased region" description="Low complexity" evidence="8">
    <location>
        <begin position="91"/>
        <end position="109"/>
    </location>
</feature>
<dbReference type="InterPro" id="IPR013087">
    <property type="entry name" value="Znf_C2H2_type"/>
</dbReference>
<dbReference type="PROSITE" id="PS50157">
    <property type="entry name" value="ZINC_FINGER_C2H2_2"/>
    <property type="match status" value="3"/>
</dbReference>
<evidence type="ECO:0000256" key="2">
    <source>
        <dbReference type="ARBA" id="ARBA00022723"/>
    </source>
</evidence>